<dbReference type="InterPro" id="IPR036388">
    <property type="entry name" value="WH-like_DNA-bd_sf"/>
</dbReference>
<dbReference type="EMBL" id="SLWS01000005">
    <property type="protein sequence ID" value="TCO58420.1"/>
    <property type="molecule type" value="Genomic_DNA"/>
</dbReference>
<dbReference type="InterPro" id="IPR036390">
    <property type="entry name" value="WH_DNA-bd_sf"/>
</dbReference>
<dbReference type="GO" id="GO:0003700">
    <property type="term" value="F:DNA-binding transcription factor activity"/>
    <property type="evidence" value="ECO:0007669"/>
    <property type="project" value="InterPro"/>
</dbReference>
<dbReference type="RefSeq" id="WP_243727041.1">
    <property type="nucleotide sequence ID" value="NZ_SLWS01000005.1"/>
</dbReference>
<comment type="caution">
    <text evidence="5">The sequence shown here is derived from an EMBL/GenBank/DDBJ whole genome shotgun (WGS) entry which is preliminary data.</text>
</comment>
<dbReference type="Pfam" id="PF01047">
    <property type="entry name" value="MarR"/>
    <property type="match status" value="1"/>
</dbReference>
<sequence length="145" mass="16111">MTVQTRFGGPERSPGFLLWRVTLAWQRAMRAALAPHDLTHVQFVLLATGWWLGRHEPPTQQTLAERAGTDTMMTSQVIRKLAERGLVTRQEDPADARAKRITVTSAGLKVLKSALADVEQVDVEFFARLGRRTDGFVDGLASLVD</sequence>
<evidence type="ECO:0000256" key="3">
    <source>
        <dbReference type="ARBA" id="ARBA00023163"/>
    </source>
</evidence>
<evidence type="ECO:0000313" key="6">
    <source>
        <dbReference type="Proteomes" id="UP000295680"/>
    </source>
</evidence>
<keyword evidence="1" id="KW-0805">Transcription regulation</keyword>
<dbReference type="Proteomes" id="UP000295680">
    <property type="component" value="Unassembled WGS sequence"/>
</dbReference>
<dbReference type="PANTHER" id="PTHR33164:SF64">
    <property type="entry name" value="TRANSCRIPTIONAL REGULATOR SLYA"/>
    <property type="match status" value="1"/>
</dbReference>
<feature type="domain" description="HTH marR-type" evidence="4">
    <location>
        <begin position="11"/>
        <end position="145"/>
    </location>
</feature>
<dbReference type="SUPFAM" id="SSF46785">
    <property type="entry name" value="Winged helix' DNA-binding domain"/>
    <property type="match status" value="1"/>
</dbReference>
<dbReference type="PROSITE" id="PS50995">
    <property type="entry name" value="HTH_MARR_2"/>
    <property type="match status" value="1"/>
</dbReference>
<dbReference type="Gene3D" id="1.10.10.10">
    <property type="entry name" value="Winged helix-like DNA-binding domain superfamily/Winged helix DNA-binding domain"/>
    <property type="match status" value="1"/>
</dbReference>
<dbReference type="InterPro" id="IPR000835">
    <property type="entry name" value="HTH_MarR-typ"/>
</dbReference>
<gene>
    <name evidence="5" type="ORF">EV192_105489</name>
</gene>
<keyword evidence="3" id="KW-0804">Transcription</keyword>
<reference evidence="5 6" key="1">
    <citation type="submission" date="2019-03" db="EMBL/GenBank/DDBJ databases">
        <title>Genomic Encyclopedia of Type Strains, Phase IV (KMG-IV): sequencing the most valuable type-strain genomes for metagenomic binning, comparative biology and taxonomic classification.</title>
        <authorList>
            <person name="Goeker M."/>
        </authorList>
    </citation>
    <scope>NUCLEOTIDE SEQUENCE [LARGE SCALE GENOMIC DNA]</scope>
    <source>
        <strain evidence="5 6">DSM 45934</strain>
    </source>
</reference>
<keyword evidence="6" id="KW-1185">Reference proteome</keyword>
<evidence type="ECO:0000313" key="5">
    <source>
        <dbReference type="EMBL" id="TCO58420.1"/>
    </source>
</evidence>
<name>A0A4V6NNW9_9PSEU</name>
<dbReference type="GO" id="GO:0006950">
    <property type="term" value="P:response to stress"/>
    <property type="evidence" value="ECO:0007669"/>
    <property type="project" value="TreeGrafter"/>
</dbReference>
<keyword evidence="2 5" id="KW-0238">DNA-binding</keyword>
<dbReference type="GO" id="GO:0003677">
    <property type="term" value="F:DNA binding"/>
    <property type="evidence" value="ECO:0007669"/>
    <property type="project" value="UniProtKB-KW"/>
</dbReference>
<proteinExistence type="predicted"/>
<organism evidence="5 6">
    <name type="scientific">Actinocrispum wychmicini</name>
    <dbReference type="NCBI Taxonomy" id="1213861"/>
    <lineage>
        <taxon>Bacteria</taxon>
        <taxon>Bacillati</taxon>
        <taxon>Actinomycetota</taxon>
        <taxon>Actinomycetes</taxon>
        <taxon>Pseudonocardiales</taxon>
        <taxon>Pseudonocardiaceae</taxon>
        <taxon>Actinocrispum</taxon>
    </lineage>
</organism>
<dbReference type="AlphaFoldDB" id="A0A4V6NNW9"/>
<dbReference type="SMART" id="SM00347">
    <property type="entry name" value="HTH_MARR"/>
    <property type="match status" value="1"/>
</dbReference>
<dbReference type="InterPro" id="IPR039422">
    <property type="entry name" value="MarR/SlyA-like"/>
</dbReference>
<evidence type="ECO:0000256" key="1">
    <source>
        <dbReference type="ARBA" id="ARBA00023015"/>
    </source>
</evidence>
<evidence type="ECO:0000259" key="4">
    <source>
        <dbReference type="PROSITE" id="PS50995"/>
    </source>
</evidence>
<dbReference type="PANTHER" id="PTHR33164">
    <property type="entry name" value="TRANSCRIPTIONAL REGULATOR, MARR FAMILY"/>
    <property type="match status" value="1"/>
</dbReference>
<evidence type="ECO:0000256" key="2">
    <source>
        <dbReference type="ARBA" id="ARBA00023125"/>
    </source>
</evidence>
<accession>A0A4V6NNW9</accession>
<protein>
    <submittedName>
        <fullName evidence="5">DNA-binding MarR family transcriptional regulator</fullName>
    </submittedName>
</protein>